<accession>A0ABX3FJ85</accession>
<dbReference type="InterPro" id="IPR033767">
    <property type="entry name" value="Tail_Gp11"/>
</dbReference>
<name>A0ABX3FJ85_9VIBR</name>
<evidence type="ECO:0000313" key="2">
    <source>
        <dbReference type="Proteomes" id="UP000186039"/>
    </source>
</evidence>
<comment type="caution">
    <text evidence="1">The sequence shown here is derived from an EMBL/GenBank/DDBJ whole genome shotgun (WGS) entry which is preliminary data.</text>
</comment>
<dbReference type="Pfam" id="PF17212">
    <property type="entry name" value="Tube"/>
    <property type="match status" value="1"/>
</dbReference>
<gene>
    <name evidence="1" type="ORF">BIY20_09580</name>
</gene>
<dbReference type="Proteomes" id="UP000186039">
    <property type="component" value="Unassembled WGS sequence"/>
</dbReference>
<sequence>MLRVSREVQSHGWVFNIEPLVVLEPDTEQFIHVPNNALKVIVSNPLIQARGTRLYDLRRMTFKFDGSVVCEITKLLPFEWLPESARNFIVVRAGRMFQSRYVGSATLNGFLEEDEMMARLALEADELAVARHNIFNNAEMQQMLDRSSDTTVYSTSGGYLSRDLLLRGLD</sequence>
<proteinExistence type="predicted"/>
<reference evidence="1 2" key="1">
    <citation type="submission" date="2016-09" db="EMBL/GenBank/DDBJ databases">
        <title>Genomic Taxonomy of the Vibrionaceae.</title>
        <authorList>
            <person name="Gonzalez-Castillo A."/>
            <person name="Gomez-Gil B."/>
            <person name="Enciso-Ibarra K."/>
        </authorList>
    </citation>
    <scope>NUCLEOTIDE SEQUENCE [LARGE SCALE GENOMIC DNA]</scope>
    <source>
        <strain evidence="1 2">CAIM 1902</strain>
    </source>
</reference>
<keyword evidence="2" id="KW-1185">Reference proteome</keyword>
<organism evidence="1 2">
    <name type="scientific">Vibrio panuliri</name>
    <dbReference type="NCBI Taxonomy" id="1381081"/>
    <lineage>
        <taxon>Bacteria</taxon>
        <taxon>Pseudomonadati</taxon>
        <taxon>Pseudomonadota</taxon>
        <taxon>Gammaproteobacteria</taxon>
        <taxon>Vibrionales</taxon>
        <taxon>Vibrionaceae</taxon>
        <taxon>Vibrio</taxon>
    </lineage>
</organism>
<evidence type="ECO:0000313" key="1">
    <source>
        <dbReference type="EMBL" id="OLQ91643.1"/>
    </source>
</evidence>
<dbReference type="EMBL" id="MJMH01000172">
    <property type="protein sequence ID" value="OLQ91643.1"/>
    <property type="molecule type" value="Genomic_DNA"/>
</dbReference>
<protein>
    <submittedName>
        <fullName evidence="1">Uncharacterized protein</fullName>
    </submittedName>
</protein>